<evidence type="ECO:0000256" key="6">
    <source>
        <dbReference type="SAM" id="MobiDB-lite"/>
    </source>
</evidence>
<dbReference type="Pfam" id="PF01281">
    <property type="entry name" value="Ribosomal_L9_N"/>
    <property type="match status" value="1"/>
</dbReference>
<reference evidence="8" key="1">
    <citation type="journal article" date="2019" name="bioRxiv">
        <title>The Genome of the Zebra Mussel, Dreissena polymorpha: A Resource for Invasive Species Research.</title>
        <authorList>
            <person name="McCartney M.A."/>
            <person name="Auch B."/>
            <person name="Kono T."/>
            <person name="Mallez S."/>
            <person name="Zhang Y."/>
            <person name="Obille A."/>
            <person name="Becker A."/>
            <person name="Abrahante J.E."/>
            <person name="Garbe J."/>
            <person name="Badalamenti J.P."/>
            <person name="Herman A."/>
            <person name="Mangelson H."/>
            <person name="Liachko I."/>
            <person name="Sullivan S."/>
            <person name="Sone E.D."/>
            <person name="Koren S."/>
            <person name="Silverstein K.A.T."/>
            <person name="Beckman K.B."/>
            <person name="Gohl D.M."/>
        </authorList>
    </citation>
    <scope>NUCLEOTIDE SEQUENCE</scope>
    <source>
        <strain evidence="8">Duluth1</strain>
        <tissue evidence="8">Whole animal</tissue>
    </source>
</reference>
<organism evidence="8 9">
    <name type="scientific">Dreissena polymorpha</name>
    <name type="common">Zebra mussel</name>
    <name type="synonym">Mytilus polymorpha</name>
    <dbReference type="NCBI Taxonomy" id="45954"/>
    <lineage>
        <taxon>Eukaryota</taxon>
        <taxon>Metazoa</taxon>
        <taxon>Spiralia</taxon>
        <taxon>Lophotrochozoa</taxon>
        <taxon>Mollusca</taxon>
        <taxon>Bivalvia</taxon>
        <taxon>Autobranchia</taxon>
        <taxon>Heteroconchia</taxon>
        <taxon>Euheterodonta</taxon>
        <taxon>Imparidentia</taxon>
        <taxon>Neoheterodontei</taxon>
        <taxon>Myida</taxon>
        <taxon>Dreissenoidea</taxon>
        <taxon>Dreissenidae</taxon>
        <taxon>Dreissena</taxon>
    </lineage>
</organism>
<dbReference type="GO" id="GO:1990904">
    <property type="term" value="C:ribonucleoprotein complex"/>
    <property type="evidence" value="ECO:0007669"/>
    <property type="project" value="UniProtKB-KW"/>
</dbReference>
<evidence type="ECO:0000313" key="8">
    <source>
        <dbReference type="EMBL" id="KAH3827870.1"/>
    </source>
</evidence>
<dbReference type="GO" id="GO:0003735">
    <property type="term" value="F:structural constituent of ribosome"/>
    <property type="evidence" value="ECO:0007669"/>
    <property type="project" value="InterPro"/>
</dbReference>
<name>A0A9D4JX09_DREPO</name>
<dbReference type="EMBL" id="JAIWYP010000005">
    <property type="protein sequence ID" value="KAH3827870.1"/>
    <property type="molecule type" value="Genomic_DNA"/>
</dbReference>
<dbReference type="Gene3D" id="3.40.5.10">
    <property type="entry name" value="Ribosomal protein L9, N-terminal domain"/>
    <property type="match status" value="1"/>
</dbReference>
<proteinExistence type="inferred from homology"/>
<sequence>MFSIVRTSTGCACILKKQTAWATISAVPTRNYQNPNTNVFERLSEVNQVAWDRYPLLKRKHFIYKKVPHDPTKYSDTMKCILTREIEGIGLKGTVVEVKKRLFRNILYPRGDAVYASPDNLKEYDTFRKDSLEEGIDYEVKMLMIKLSGLHLPVYMNSGESWTLDKTHLRIALRKVGVLLSSENILPPMVEVTKPGNFAFKIQINKRLATKVRGTVYNVGPDGTPDPLVKVPSLWGNTPIDGNQPLEYLKSAESAKIVENTDTQTDSDKSS</sequence>
<evidence type="ECO:0000256" key="1">
    <source>
        <dbReference type="ARBA" id="ARBA00010605"/>
    </source>
</evidence>
<evidence type="ECO:0000256" key="5">
    <source>
        <dbReference type="ARBA" id="ARBA00035381"/>
    </source>
</evidence>
<gene>
    <name evidence="8" type="ORF">DPMN_129813</name>
</gene>
<dbReference type="Proteomes" id="UP000828390">
    <property type="component" value="Unassembled WGS sequence"/>
</dbReference>
<dbReference type="GO" id="GO:0005840">
    <property type="term" value="C:ribosome"/>
    <property type="evidence" value="ECO:0007669"/>
    <property type="project" value="UniProtKB-KW"/>
</dbReference>
<accession>A0A9D4JX09</accession>
<comment type="caution">
    <text evidence="8">The sequence shown here is derived from an EMBL/GenBank/DDBJ whole genome shotgun (WGS) entry which is preliminary data.</text>
</comment>
<evidence type="ECO:0000259" key="7">
    <source>
        <dbReference type="Pfam" id="PF01281"/>
    </source>
</evidence>
<keyword evidence="9" id="KW-1185">Reference proteome</keyword>
<dbReference type="InterPro" id="IPR009027">
    <property type="entry name" value="Ribosomal_bL9/RNase_H1_N"/>
</dbReference>
<dbReference type="SUPFAM" id="SSF55658">
    <property type="entry name" value="L9 N-domain-like"/>
    <property type="match status" value="1"/>
</dbReference>
<evidence type="ECO:0000313" key="9">
    <source>
        <dbReference type="Proteomes" id="UP000828390"/>
    </source>
</evidence>
<reference evidence="8" key="2">
    <citation type="submission" date="2020-11" db="EMBL/GenBank/DDBJ databases">
        <authorList>
            <person name="McCartney M.A."/>
            <person name="Auch B."/>
            <person name="Kono T."/>
            <person name="Mallez S."/>
            <person name="Becker A."/>
            <person name="Gohl D.M."/>
            <person name="Silverstein K.A.T."/>
            <person name="Koren S."/>
            <person name="Bechman K.B."/>
            <person name="Herman A."/>
            <person name="Abrahante J.E."/>
            <person name="Garbe J."/>
        </authorList>
    </citation>
    <scope>NUCLEOTIDE SEQUENCE</scope>
    <source>
        <strain evidence="8">Duluth1</strain>
        <tissue evidence="8">Whole animal</tissue>
    </source>
</reference>
<dbReference type="OrthoDB" id="5555409at2759"/>
<dbReference type="GO" id="GO:0006412">
    <property type="term" value="P:translation"/>
    <property type="evidence" value="ECO:0007669"/>
    <property type="project" value="InterPro"/>
</dbReference>
<dbReference type="InterPro" id="IPR020070">
    <property type="entry name" value="Ribosomal_bL9_N"/>
</dbReference>
<feature type="domain" description="Ribosomal protein L9" evidence="7">
    <location>
        <begin position="78"/>
        <end position="124"/>
    </location>
</feature>
<comment type="similarity">
    <text evidence="1">Belongs to the bacterial ribosomal protein bL9 family.</text>
</comment>
<protein>
    <recommendedName>
        <fullName evidence="4">Large ribosomal subunit protein bL9m</fullName>
    </recommendedName>
    <alternativeName>
        <fullName evidence="5">39S ribosomal protein L9, mitochondrial</fullName>
    </alternativeName>
</protein>
<dbReference type="PANTHER" id="PTHR21368">
    <property type="entry name" value="50S RIBOSOMAL PROTEIN L9"/>
    <property type="match status" value="1"/>
</dbReference>
<evidence type="ECO:0000256" key="4">
    <source>
        <dbReference type="ARBA" id="ARBA00035194"/>
    </source>
</evidence>
<evidence type="ECO:0000256" key="3">
    <source>
        <dbReference type="ARBA" id="ARBA00023274"/>
    </source>
</evidence>
<dbReference type="AlphaFoldDB" id="A0A9D4JX09"/>
<feature type="region of interest" description="Disordered" evidence="6">
    <location>
        <begin position="251"/>
        <end position="271"/>
    </location>
</feature>
<evidence type="ECO:0000256" key="2">
    <source>
        <dbReference type="ARBA" id="ARBA00022980"/>
    </source>
</evidence>
<dbReference type="InterPro" id="IPR036935">
    <property type="entry name" value="Ribosomal_bL9_N_sf"/>
</dbReference>
<keyword evidence="3" id="KW-0687">Ribonucleoprotein</keyword>
<dbReference type="InterPro" id="IPR000244">
    <property type="entry name" value="Ribosomal_bL9"/>
</dbReference>
<keyword evidence="2" id="KW-0689">Ribosomal protein</keyword>